<feature type="chain" id="PRO_5026035868" description="Ankyrin domain protein" evidence="1">
    <location>
        <begin position="22"/>
        <end position="308"/>
    </location>
</feature>
<feature type="signal peptide" evidence="1">
    <location>
        <begin position="1"/>
        <end position="21"/>
    </location>
</feature>
<reference evidence="2 3" key="1">
    <citation type="submission" date="2016-07" db="EMBL/GenBank/DDBJ databases">
        <title>Comparative genomics of the Campylobacter concisus group.</title>
        <authorList>
            <person name="Miller W.G."/>
            <person name="Yee E."/>
            <person name="Chapman M.H."/>
            <person name="Huynh S."/>
            <person name="Bono J.L."/>
            <person name="On S.L.W."/>
            <person name="StLeger J."/>
            <person name="Foster G."/>
            <person name="Parker C.T."/>
        </authorList>
    </citation>
    <scope>NUCLEOTIDE SEQUENCE [LARGE SCALE GENOMIC DNA]</scope>
    <source>
        <strain evidence="2 3">ATCC 33238</strain>
    </source>
</reference>
<organism evidence="2 3">
    <name type="scientific">Campylobacter rectus</name>
    <name type="common">Wolinella recta</name>
    <dbReference type="NCBI Taxonomy" id="203"/>
    <lineage>
        <taxon>Bacteria</taxon>
        <taxon>Pseudomonadati</taxon>
        <taxon>Campylobacterota</taxon>
        <taxon>Epsilonproteobacteria</taxon>
        <taxon>Campylobacterales</taxon>
        <taxon>Campylobacteraceae</taxon>
        <taxon>Campylobacter</taxon>
    </lineage>
</organism>
<evidence type="ECO:0000256" key="1">
    <source>
        <dbReference type="SAM" id="SignalP"/>
    </source>
</evidence>
<evidence type="ECO:0008006" key="4">
    <source>
        <dbReference type="Google" id="ProtNLM"/>
    </source>
</evidence>
<dbReference type="RefSeq" id="WP_004320012.1">
    <property type="nucleotide sequence ID" value="NZ_CP012543.1"/>
</dbReference>
<evidence type="ECO:0000313" key="2">
    <source>
        <dbReference type="EMBL" id="QCD46834.1"/>
    </source>
</evidence>
<dbReference type="EMBL" id="CP012543">
    <property type="protein sequence ID" value="QCD46834.1"/>
    <property type="molecule type" value="Genomic_DNA"/>
</dbReference>
<sequence>MKISLRFLPLALLFLFVPLFALDQDEAVKVCEQLKSVPDFRIFYDKNATSEQIDSGLDQILDFLRQNPHRVNDELGEYCDRPFTPFIFNVKMHNAGETNFERIEKALKFKPDLNYKTVVASPICNSALLLMPLPSGQKSNLSEADVIRLVKLLVRHGADANDKFVLSCVYGADGFGIFKELLSMNADMSEITLQIAVDMRSFAYENGATLKFGEAINLKAARFGKSAKFMEFYREKIRYFEEFLKFKSLKEINKGGLRFFIETNLALDNAKAIEFLLKNGLCELLQECEFLRKKAKIYGAAEVLKLKF</sequence>
<keyword evidence="1" id="KW-0732">Signal</keyword>
<name>A0A6G5QML7_CAMRE</name>
<gene>
    <name evidence="2" type="ORF">CRECT_1175</name>
</gene>
<dbReference type="Proteomes" id="UP000502377">
    <property type="component" value="Chromosome"/>
</dbReference>
<dbReference type="AlphaFoldDB" id="A0A6G5QML7"/>
<protein>
    <recommendedName>
        <fullName evidence="4">Ankyrin domain protein</fullName>
    </recommendedName>
</protein>
<proteinExistence type="predicted"/>
<accession>A0A6G5QML7</accession>
<dbReference type="KEGG" id="crx:CRECT_1175"/>
<evidence type="ECO:0000313" key="3">
    <source>
        <dbReference type="Proteomes" id="UP000502377"/>
    </source>
</evidence>